<dbReference type="Proteomes" id="UP000006415">
    <property type="component" value="Unassembled WGS sequence"/>
</dbReference>
<dbReference type="OrthoDB" id="3243295at2"/>
<dbReference type="RefSeq" id="WP_007147121.1">
    <property type="nucleotide sequence ID" value="NZ_AKCI01000001.1"/>
</dbReference>
<accession>J0X0A4</accession>
<comment type="caution">
    <text evidence="1">The sequence shown here is derived from an EMBL/GenBank/DDBJ whole genome shotgun (WGS) entry which is preliminary data.</text>
</comment>
<dbReference type="HOGENOM" id="CLU_1990491_0_0_11"/>
<dbReference type="AlphaFoldDB" id="J0X0A4"/>
<protein>
    <submittedName>
        <fullName evidence="1">Uncharacterized protein</fullName>
    </submittedName>
</protein>
<dbReference type="EMBL" id="AGZS01000001">
    <property type="protein sequence ID" value="EJD65289.1"/>
    <property type="molecule type" value="Genomic_DNA"/>
</dbReference>
<keyword evidence="2" id="KW-1185">Reference proteome</keyword>
<dbReference type="eggNOG" id="ENOG503223A">
    <property type="taxonomic scope" value="Bacteria"/>
</dbReference>
<reference evidence="1 2" key="1">
    <citation type="submission" date="2012-01" db="EMBL/GenBank/DDBJ databases">
        <title>The Genome Sequence of Scardovia wiggsiae F0424.</title>
        <authorList>
            <consortium name="The Broad Institute Genome Sequencing Platform"/>
            <person name="Earl A."/>
            <person name="Ward D."/>
            <person name="Feldgarden M."/>
            <person name="Gevers D."/>
            <person name="Izard J."/>
            <person name="Ganesan A."/>
            <person name="Baranova O.V."/>
            <person name="Blanton J.M."/>
            <person name="Tanner A.C."/>
            <person name="Mathney J."/>
            <person name="Dewhirst F.E."/>
            <person name="Young S.K."/>
            <person name="Zeng Q."/>
            <person name="Gargeya S."/>
            <person name="Fitzgerald M."/>
            <person name="Haas B."/>
            <person name="Abouelleil A."/>
            <person name="Alvarado L."/>
            <person name="Arachchi H.M."/>
            <person name="Berlin A."/>
            <person name="Chapman S.B."/>
            <person name="Gearin G."/>
            <person name="Goldberg J."/>
            <person name="Griggs A."/>
            <person name="Gujja S."/>
            <person name="Hansen M."/>
            <person name="Heiman D."/>
            <person name="Howarth C."/>
            <person name="Larimer J."/>
            <person name="Lui A."/>
            <person name="MacDonald P.J.P."/>
            <person name="McCowen C."/>
            <person name="Montmayeur A."/>
            <person name="Murphy C."/>
            <person name="Neiman D."/>
            <person name="Pearson M."/>
            <person name="Priest M."/>
            <person name="Roberts A."/>
            <person name="Saif S."/>
            <person name="Shea T."/>
            <person name="Sisk P."/>
            <person name="Stolte C."/>
            <person name="Sykes S."/>
            <person name="Wortman J."/>
            <person name="Nusbaum C."/>
            <person name="Birren B."/>
        </authorList>
    </citation>
    <scope>NUCLEOTIDE SEQUENCE [LARGE SCALE GENOMIC DNA]</scope>
    <source>
        <strain evidence="1 2">F0424</strain>
    </source>
</reference>
<sequence length="125" mass="13864">MTVYVRNRRKVKVKQGFQSRVGCVQRVRAHIDSSQFSYEQGAVVRHAVRSTTIRSTADVAYIPVVSVIEEVTCGCSDCFGPEDLSDMAEAAMLDCIKRVLRPHAVPESVHDCLSRCLEELCSGNC</sequence>
<evidence type="ECO:0000313" key="2">
    <source>
        <dbReference type="Proteomes" id="UP000006415"/>
    </source>
</evidence>
<evidence type="ECO:0000313" key="1">
    <source>
        <dbReference type="EMBL" id="EJD65289.1"/>
    </source>
</evidence>
<proteinExistence type="predicted"/>
<gene>
    <name evidence="1" type="ORF">HMPREF9156_00053</name>
</gene>
<name>J0X0A4_9BIFI</name>
<organism evidence="1 2">
    <name type="scientific">Scardovia wiggsiae F0424</name>
    <dbReference type="NCBI Taxonomy" id="857290"/>
    <lineage>
        <taxon>Bacteria</taxon>
        <taxon>Bacillati</taxon>
        <taxon>Actinomycetota</taxon>
        <taxon>Actinomycetes</taxon>
        <taxon>Bifidobacteriales</taxon>
        <taxon>Bifidobacteriaceae</taxon>
        <taxon>Scardovia</taxon>
    </lineage>
</organism>